<accession>A0A167RXM3</accession>
<organism evidence="1 2">
    <name type="scientific">Calocera viscosa (strain TUFC12733)</name>
    <dbReference type="NCBI Taxonomy" id="1330018"/>
    <lineage>
        <taxon>Eukaryota</taxon>
        <taxon>Fungi</taxon>
        <taxon>Dikarya</taxon>
        <taxon>Basidiomycota</taxon>
        <taxon>Agaricomycotina</taxon>
        <taxon>Dacrymycetes</taxon>
        <taxon>Dacrymycetales</taxon>
        <taxon>Dacrymycetaceae</taxon>
        <taxon>Calocera</taxon>
    </lineage>
</organism>
<name>A0A167RXM3_CALVF</name>
<dbReference type="AlphaFoldDB" id="A0A167RXM3"/>
<evidence type="ECO:0000313" key="2">
    <source>
        <dbReference type="Proteomes" id="UP000076738"/>
    </source>
</evidence>
<proteinExistence type="predicted"/>
<reference evidence="1 2" key="1">
    <citation type="journal article" date="2016" name="Mol. Biol. Evol.">
        <title>Comparative Genomics of Early-Diverging Mushroom-Forming Fungi Provides Insights into the Origins of Lignocellulose Decay Capabilities.</title>
        <authorList>
            <person name="Nagy L.G."/>
            <person name="Riley R."/>
            <person name="Tritt A."/>
            <person name="Adam C."/>
            <person name="Daum C."/>
            <person name="Floudas D."/>
            <person name="Sun H."/>
            <person name="Yadav J.S."/>
            <person name="Pangilinan J."/>
            <person name="Larsson K.H."/>
            <person name="Matsuura K."/>
            <person name="Barry K."/>
            <person name="Labutti K."/>
            <person name="Kuo R."/>
            <person name="Ohm R.A."/>
            <person name="Bhattacharya S.S."/>
            <person name="Shirouzu T."/>
            <person name="Yoshinaga Y."/>
            <person name="Martin F.M."/>
            <person name="Grigoriev I.V."/>
            <person name="Hibbett D.S."/>
        </authorList>
    </citation>
    <scope>NUCLEOTIDE SEQUENCE [LARGE SCALE GENOMIC DNA]</scope>
    <source>
        <strain evidence="1 2">TUFC12733</strain>
    </source>
</reference>
<evidence type="ECO:0000313" key="1">
    <source>
        <dbReference type="EMBL" id="KZP01386.1"/>
    </source>
</evidence>
<gene>
    <name evidence="1" type="ORF">CALVIDRAFT_133875</name>
</gene>
<dbReference type="Proteomes" id="UP000076738">
    <property type="component" value="Unassembled WGS sequence"/>
</dbReference>
<dbReference type="EMBL" id="KV417267">
    <property type="protein sequence ID" value="KZP01386.1"/>
    <property type="molecule type" value="Genomic_DNA"/>
</dbReference>
<sequence>MLRIRDGGGSRVSLGVVSGGYGRRGKDAPWFRFTRPGRKRNCESIACPNSDSGALPSSLAAPLIVDAILHCLQRDRMKCALGKDMTRSYMRLWTIMEWESQWRNSECIHMLTRLGRVFRLTDKTGVAVGRHGCVRDGGMTCAVRREYWLAICR</sequence>
<keyword evidence="2" id="KW-1185">Reference proteome</keyword>
<protein>
    <submittedName>
        <fullName evidence="1">Uncharacterized protein</fullName>
    </submittedName>
</protein>